<reference evidence="1" key="2">
    <citation type="journal article" date="2015" name="Data Brief">
        <title>Shoot transcriptome of the giant reed, Arundo donax.</title>
        <authorList>
            <person name="Barrero R.A."/>
            <person name="Guerrero F.D."/>
            <person name="Moolhuijzen P."/>
            <person name="Goolsby J.A."/>
            <person name="Tidwell J."/>
            <person name="Bellgard S.E."/>
            <person name="Bellgard M.I."/>
        </authorList>
    </citation>
    <scope>NUCLEOTIDE SEQUENCE</scope>
    <source>
        <tissue evidence="1">Shoot tissue taken approximately 20 cm above the soil surface</tissue>
    </source>
</reference>
<accession>A0A0A8YPS2</accession>
<protein>
    <submittedName>
        <fullName evidence="1">Uncharacterized protein</fullName>
    </submittedName>
</protein>
<dbReference type="AlphaFoldDB" id="A0A0A8YPS2"/>
<dbReference type="EMBL" id="GBRH01269604">
    <property type="protein sequence ID" value="JAD28291.1"/>
    <property type="molecule type" value="Transcribed_RNA"/>
</dbReference>
<name>A0A0A8YPS2_ARUDO</name>
<sequence length="19" mass="2390">MYCCPWYRYITALETNKAY</sequence>
<organism evidence="1">
    <name type="scientific">Arundo donax</name>
    <name type="common">Giant reed</name>
    <name type="synonym">Donax arundinaceus</name>
    <dbReference type="NCBI Taxonomy" id="35708"/>
    <lineage>
        <taxon>Eukaryota</taxon>
        <taxon>Viridiplantae</taxon>
        <taxon>Streptophyta</taxon>
        <taxon>Embryophyta</taxon>
        <taxon>Tracheophyta</taxon>
        <taxon>Spermatophyta</taxon>
        <taxon>Magnoliopsida</taxon>
        <taxon>Liliopsida</taxon>
        <taxon>Poales</taxon>
        <taxon>Poaceae</taxon>
        <taxon>PACMAD clade</taxon>
        <taxon>Arundinoideae</taxon>
        <taxon>Arundineae</taxon>
        <taxon>Arundo</taxon>
    </lineage>
</organism>
<reference evidence="1" key="1">
    <citation type="submission" date="2014-09" db="EMBL/GenBank/DDBJ databases">
        <authorList>
            <person name="Magalhaes I.L.F."/>
            <person name="Oliveira U."/>
            <person name="Santos F.R."/>
            <person name="Vidigal T.H.D.A."/>
            <person name="Brescovit A.D."/>
            <person name="Santos A.J."/>
        </authorList>
    </citation>
    <scope>NUCLEOTIDE SEQUENCE</scope>
    <source>
        <tissue evidence="1">Shoot tissue taken approximately 20 cm above the soil surface</tissue>
    </source>
</reference>
<proteinExistence type="predicted"/>
<evidence type="ECO:0000313" key="1">
    <source>
        <dbReference type="EMBL" id="JAD28291.1"/>
    </source>
</evidence>